<sequence length="487" mass="52290">MMRSATYFIAFPLVYALSVLAGRATRLGGGEVALLWPAAAVGVIWMLSAWQCGKWERVAHVALLAVVAFATNLTTGAAVPLSLWFVIVNVVLSVVTVKVLTAGRDEVTLRDPGDFAHLVAAVTVGTCSAAVLATGYFALVEGAPLVETFALFAVRNGATALLGLSIWLTSRKREIRLRRAGAASVAEAILVSCVVAALFFWTFWLNAGIPMAFISLLPAMWVALRYSTTVSTVFLLVAGGWIIFATLSNRGFVVDDLQMRALLAQGMVCSLTLVVLTLSLYRDSYARLIAELKQARDRADHLASHDSLTGLANRAPFTERMEDALEQVRSGVSGGVGLIFLDLDGFKAVNDTWGHAVGDEVLLEVSARVQAAIETTDIAARLGGDEFAVLRPRTCDVGQLETVAGRLRDDLRRPITLSTGDTWDRLSVSVGVVIGRGECDAETLVRRADALMYNAKRSGKDCVSFDASYAEAEQFQPTATRPEGMPS</sequence>
<evidence type="ECO:0000256" key="1">
    <source>
        <dbReference type="ARBA" id="ARBA00004651"/>
    </source>
</evidence>
<dbReference type="OrthoDB" id="23692at2"/>
<dbReference type="InterPro" id="IPR052163">
    <property type="entry name" value="DGC-Regulatory_Protein"/>
</dbReference>
<protein>
    <recommendedName>
        <fullName evidence="8">GGDEF domain-containing protein</fullName>
    </recommendedName>
</protein>
<feature type="transmembrane region" description="Helical" evidence="7">
    <location>
        <begin position="81"/>
        <end position="103"/>
    </location>
</feature>
<dbReference type="InterPro" id="IPR007895">
    <property type="entry name" value="MASE1"/>
</dbReference>
<dbReference type="PROSITE" id="PS50887">
    <property type="entry name" value="GGDEF"/>
    <property type="match status" value="1"/>
</dbReference>
<organism evidence="9 10">
    <name type="scientific">Mycolicibacterium iranicum</name>
    <name type="common">Mycobacterium iranicum</name>
    <dbReference type="NCBI Taxonomy" id="912594"/>
    <lineage>
        <taxon>Bacteria</taxon>
        <taxon>Bacillati</taxon>
        <taxon>Actinomycetota</taxon>
        <taxon>Actinomycetes</taxon>
        <taxon>Mycobacteriales</taxon>
        <taxon>Mycobacteriaceae</taxon>
        <taxon>Mycolicibacterium</taxon>
    </lineage>
</organism>
<dbReference type="AlphaFoldDB" id="A0A178LYH6"/>
<proteinExistence type="predicted"/>
<dbReference type="SMART" id="SM00267">
    <property type="entry name" value="GGDEF"/>
    <property type="match status" value="1"/>
</dbReference>
<dbReference type="Pfam" id="PF00990">
    <property type="entry name" value="GGDEF"/>
    <property type="match status" value="1"/>
</dbReference>
<comment type="caution">
    <text evidence="9">The sequence shown here is derived from an EMBL/GenBank/DDBJ whole genome shotgun (WGS) entry which is preliminary data.</text>
</comment>
<feature type="transmembrane region" description="Helical" evidence="7">
    <location>
        <begin position="180"/>
        <end position="201"/>
    </location>
</feature>
<feature type="transmembrane region" description="Helical" evidence="7">
    <location>
        <begin position="259"/>
        <end position="281"/>
    </location>
</feature>
<gene>
    <name evidence="9" type="ORF">A4X20_15960</name>
</gene>
<dbReference type="RefSeq" id="WP_064280876.1">
    <property type="nucleotide sequence ID" value="NZ_LWCS01000015.1"/>
</dbReference>
<comment type="subcellular location">
    <subcellularLocation>
        <location evidence="1">Cell membrane</location>
        <topology evidence="1">Multi-pass membrane protein</topology>
    </subcellularLocation>
</comment>
<keyword evidence="5 7" id="KW-0472">Membrane</keyword>
<evidence type="ECO:0000256" key="4">
    <source>
        <dbReference type="ARBA" id="ARBA00022989"/>
    </source>
</evidence>
<reference evidence="9 10" key="1">
    <citation type="submission" date="2016-04" db="EMBL/GenBank/DDBJ databases">
        <title>Draft Genome Sequences of Staphylococcus capitis Strain H36, S. capitis Strain H65, S. cohnii Strain H62, S. hominis Strain H69, Mycobacterium iranicum Strain H39, Plantibacter sp. Strain H53, Pseudomonas oryzihabitans Strain H72, and Microbacterium sp. Strain H83, isolated from residential settings.</title>
        <authorList>
            <person name="Lymperopoulou D."/>
            <person name="Adams R.I."/>
            <person name="Lindow S."/>
            <person name="Coil D.A."/>
            <person name="Jospin G."/>
            <person name="Eisen J.A."/>
        </authorList>
    </citation>
    <scope>NUCLEOTIDE SEQUENCE [LARGE SCALE GENOMIC DNA]</scope>
    <source>
        <strain evidence="9 10">H39</strain>
    </source>
</reference>
<dbReference type="EMBL" id="LWCS01000015">
    <property type="protein sequence ID" value="OAN39850.1"/>
    <property type="molecule type" value="Genomic_DNA"/>
</dbReference>
<dbReference type="Pfam" id="PF05231">
    <property type="entry name" value="MASE1"/>
    <property type="match status" value="1"/>
</dbReference>
<dbReference type="SUPFAM" id="SSF55073">
    <property type="entry name" value="Nucleotide cyclase"/>
    <property type="match status" value="1"/>
</dbReference>
<dbReference type="GO" id="GO:0005886">
    <property type="term" value="C:plasma membrane"/>
    <property type="evidence" value="ECO:0007669"/>
    <property type="project" value="UniProtKB-SubCell"/>
</dbReference>
<dbReference type="STRING" id="912594.AWC12_22935"/>
<keyword evidence="6" id="KW-0175">Coiled coil</keyword>
<dbReference type="PANTHER" id="PTHR46663">
    <property type="entry name" value="DIGUANYLATE CYCLASE DGCT-RELATED"/>
    <property type="match status" value="1"/>
</dbReference>
<feature type="transmembrane region" description="Helical" evidence="7">
    <location>
        <begin position="149"/>
        <end position="168"/>
    </location>
</feature>
<keyword evidence="4 7" id="KW-1133">Transmembrane helix</keyword>
<dbReference type="NCBIfam" id="TIGR00254">
    <property type="entry name" value="GGDEF"/>
    <property type="match status" value="1"/>
</dbReference>
<evidence type="ECO:0000256" key="3">
    <source>
        <dbReference type="ARBA" id="ARBA00022692"/>
    </source>
</evidence>
<dbReference type="PANTHER" id="PTHR46663:SF2">
    <property type="entry name" value="GGDEF DOMAIN-CONTAINING PROTEIN"/>
    <property type="match status" value="1"/>
</dbReference>
<evidence type="ECO:0000256" key="7">
    <source>
        <dbReference type="SAM" id="Phobius"/>
    </source>
</evidence>
<feature type="transmembrane region" description="Helical" evidence="7">
    <location>
        <begin position="32"/>
        <end position="50"/>
    </location>
</feature>
<evidence type="ECO:0000256" key="6">
    <source>
        <dbReference type="SAM" id="Coils"/>
    </source>
</evidence>
<accession>A0A178LYH6</accession>
<dbReference type="CDD" id="cd01949">
    <property type="entry name" value="GGDEF"/>
    <property type="match status" value="1"/>
</dbReference>
<dbReference type="Proteomes" id="UP000078396">
    <property type="component" value="Unassembled WGS sequence"/>
</dbReference>
<dbReference type="InterPro" id="IPR043128">
    <property type="entry name" value="Rev_trsase/Diguanyl_cyclase"/>
</dbReference>
<keyword evidence="3 7" id="KW-0812">Transmembrane</keyword>
<feature type="transmembrane region" description="Helical" evidence="7">
    <location>
        <begin position="115"/>
        <end position="137"/>
    </location>
</feature>
<evidence type="ECO:0000256" key="2">
    <source>
        <dbReference type="ARBA" id="ARBA00022475"/>
    </source>
</evidence>
<dbReference type="Gene3D" id="3.30.70.270">
    <property type="match status" value="1"/>
</dbReference>
<evidence type="ECO:0000256" key="5">
    <source>
        <dbReference type="ARBA" id="ARBA00023136"/>
    </source>
</evidence>
<evidence type="ECO:0000313" key="10">
    <source>
        <dbReference type="Proteomes" id="UP000078396"/>
    </source>
</evidence>
<name>A0A178LYH6_MYCIR</name>
<feature type="transmembrane region" description="Helical" evidence="7">
    <location>
        <begin position="57"/>
        <end position="75"/>
    </location>
</feature>
<dbReference type="InterPro" id="IPR029787">
    <property type="entry name" value="Nucleotide_cyclase"/>
</dbReference>
<feature type="coiled-coil region" evidence="6">
    <location>
        <begin position="278"/>
        <end position="305"/>
    </location>
</feature>
<evidence type="ECO:0000259" key="8">
    <source>
        <dbReference type="PROSITE" id="PS50887"/>
    </source>
</evidence>
<evidence type="ECO:0000313" key="9">
    <source>
        <dbReference type="EMBL" id="OAN39850.1"/>
    </source>
</evidence>
<feature type="transmembrane region" description="Helical" evidence="7">
    <location>
        <begin position="233"/>
        <end position="253"/>
    </location>
</feature>
<feature type="domain" description="GGDEF" evidence="8">
    <location>
        <begin position="334"/>
        <end position="468"/>
    </location>
</feature>
<keyword evidence="2" id="KW-1003">Cell membrane</keyword>
<dbReference type="InterPro" id="IPR000160">
    <property type="entry name" value="GGDEF_dom"/>
</dbReference>